<evidence type="ECO:0000256" key="2">
    <source>
        <dbReference type="ARBA" id="ARBA00023015"/>
    </source>
</evidence>
<keyword evidence="9" id="KW-1185">Reference proteome</keyword>
<proteinExistence type="predicted"/>
<evidence type="ECO:0000256" key="1">
    <source>
        <dbReference type="ARBA" id="ARBA00004123"/>
    </source>
</evidence>
<comment type="caution">
    <text evidence="8">The sequence shown here is derived from an EMBL/GenBank/DDBJ whole genome shotgun (WGS) entry which is preliminary data.</text>
</comment>
<dbReference type="GO" id="GO:0000981">
    <property type="term" value="F:DNA-binding transcription factor activity, RNA polymerase II-specific"/>
    <property type="evidence" value="ECO:0007669"/>
    <property type="project" value="InterPro"/>
</dbReference>
<gene>
    <name evidence="8" type="ORF">EDD36DRAFT_131515</name>
</gene>
<accession>A0AAN6E134</accession>
<keyword evidence="4" id="KW-0804">Transcription</keyword>
<dbReference type="InterPro" id="IPR036864">
    <property type="entry name" value="Zn2-C6_fun-type_DNA-bd_sf"/>
</dbReference>
<reference evidence="8" key="1">
    <citation type="journal article" date="2022" name="bioRxiv">
        <title>Deciphering the potential niche of two novel black yeast fungi from a biological soil crust based on their genomes, phenotypes, and melanin regulation.</title>
        <authorList>
            <consortium name="DOE Joint Genome Institute"/>
            <person name="Carr E.C."/>
            <person name="Barton Q."/>
            <person name="Grambo S."/>
            <person name="Sullivan M."/>
            <person name="Renfro C.M."/>
            <person name="Kuo A."/>
            <person name="Pangilinan J."/>
            <person name="Lipzen A."/>
            <person name="Keymanesh K."/>
            <person name="Savage E."/>
            <person name="Barry K."/>
            <person name="Grigoriev I.V."/>
            <person name="Riekhof W.R."/>
            <person name="Harris S.S."/>
        </authorList>
    </citation>
    <scope>NUCLEOTIDE SEQUENCE</scope>
    <source>
        <strain evidence="8">JF 03-4F</strain>
    </source>
</reference>
<dbReference type="SUPFAM" id="SSF57701">
    <property type="entry name" value="Zn2/Cys6 DNA-binding domain"/>
    <property type="match status" value="1"/>
</dbReference>
<keyword evidence="5" id="KW-0539">Nucleus</keyword>
<evidence type="ECO:0000313" key="8">
    <source>
        <dbReference type="EMBL" id="KAI1616289.1"/>
    </source>
</evidence>
<evidence type="ECO:0000256" key="3">
    <source>
        <dbReference type="ARBA" id="ARBA00023125"/>
    </source>
</evidence>
<dbReference type="GO" id="GO:0008270">
    <property type="term" value="F:zinc ion binding"/>
    <property type="evidence" value="ECO:0007669"/>
    <property type="project" value="InterPro"/>
</dbReference>
<evidence type="ECO:0000313" key="9">
    <source>
        <dbReference type="Proteomes" id="UP001203852"/>
    </source>
</evidence>
<keyword evidence="2" id="KW-0805">Transcription regulation</keyword>
<comment type="subcellular location">
    <subcellularLocation>
        <location evidence="1">Nucleus</location>
    </subcellularLocation>
</comment>
<dbReference type="CDD" id="cd12148">
    <property type="entry name" value="fungal_TF_MHR"/>
    <property type="match status" value="1"/>
</dbReference>
<dbReference type="PROSITE" id="PS00463">
    <property type="entry name" value="ZN2_CY6_FUNGAL_1"/>
    <property type="match status" value="1"/>
</dbReference>
<dbReference type="PANTHER" id="PTHR31845">
    <property type="entry name" value="FINGER DOMAIN PROTEIN, PUTATIVE-RELATED"/>
    <property type="match status" value="1"/>
</dbReference>
<dbReference type="EMBL" id="MU404351">
    <property type="protein sequence ID" value="KAI1616289.1"/>
    <property type="molecule type" value="Genomic_DNA"/>
</dbReference>
<evidence type="ECO:0000259" key="7">
    <source>
        <dbReference type="PROSITE" id="PS00463"/>
    </source>
</evidence>
<feature type="region of interest" description="Disordered" evidence="6">
    <location>
        <begin position="113"/>
        <end position="134"/>
    </location>
</feature>
<name>A0AAN6E134_9EURO</name>
<keyword evidence="3" id="KW-0238">DNA-binding</keyword>
<dbReference type="InterPro" id="IPR051089">
    <property type="entry name" value="prtT"/>
</dbReference>
<dbReference type="PANTHER" id="PTHR31845:SF10">
    <property type="entry name" value="ZN(II)2CYS6 TRANSCRIPTION FACTOR (EUROFUNG)"/>
    <property type="match status" value="1"/>
</dbReference>
<sequence>MSTVAGRIKKVERACKPCRDLKVRCLPCVERDDICQKCKRSGARCVLEDPKPRKKRKTNNDRGSVLALQAKVAELKAQLEERKASSQGDTATGPSNVPLVGTANTATICSDDSRSQDAMPDWSQYPSNAQDSCDGHCPSSKSVVGELLRSGQLMQTAAASYLSGYRHMCTYFPFVILADDASIEQLMHSQPFSLHAILVVSSGDNEDLQTTLEKSFREELLRAVMFDGKNNIDLLQALVVYLAWYHFFYIPMKQQFYQILQIAIGMCIDMKLDRPPERATARKMGLEESHEDDNLLGDTSSEQYYSKAARRAYIGCYCISTAASWVWCKPNNFPYNDYLVQCARSLSDDPENATDAMILPLLQTQVLGNEYHKAYLHANFAQPSALSESTMAAFQAKMEDNQSTTPSECWPVDLARLYAASYGHEMDLLNPCVDRAHSPTRSDETMPLTSSRRDCLTYCLHSAAKLYETFLSLPYEEYAKLSVLQWWAIVCDTAYLYRLCLGIPQLPEWDVADAREVAKLEIYLDLLCYRLVSATGSTLEKPTGRDLYSLLCPIFTNVKRSYERLKELPKTMSASDKRPVHADAFSAGQAKAVPKPKLATHPSHCPAFRYTSRADEIGLGPAAQEGNPTETSTVSDIDVFLNSSLFDGDNAWLGDMPSLDLSPFNVDDPCFIATGPHEPRDTAMEP</sequence>
<evidence type="ECO:0000256" key="4">
    <source>
        <dbReference type="ARBA" id="ARBA00023163"/>
    </source>
</evidence>
<dbReference type="Gene3D" id="4.10.240.10">
    <property type="entry name" value="Zn(2)-C6 fungal-type DNA-binding domain"/>
    <property type="match status" value="1"/>
</dbReference>
<evidence type="ECO:0000256" key="5">
    <source>
        <dbReference type="ARBA" id="ARBA00023242"/>
    </source>
</evidence>
<dbReference type="InterPro" id="IPR001138">
    <property type="entry name" value="Zn2Cys6_DnaBD"/>
</dbReference>
<dbReference type="CDD" id="cd00067">
    <property type="entry name" value="GAL4"/>
    <property type="match status" value="1"/>
</dbReference>
<evidence type="ECO:0000256" key="6">
    <source>
        <dbReference type="SAM" id="MobiDB-lite"/>
    </source>
</evidence>
<dbReference type="AlphaFoldDB" id="A0AAN6E134"/>
<dbReference type="GO" id="GO:0005634">
    <property type="term" value="C:nucleus"/>
    <property type="evidence" value="ECO:0007669"/>
    <property type="project" value="UniProtKB-SubCell"/>
</dbReference>
<feature type="domain" description="Zn(2)-C6 fungal-type" evidence="7">
    <location>
        <begin position="14"/>
        <end position="45"/>
    </location>
</feature>
<dbReference type="GO" id="GO:0000976">
    <property type="term" value="F:transcription cis-regulatory region binding"/>
    <property type="evidence" value="ECO:0007669"/>
    <property type="project" value="TreeGrafter"/>
</dbReference>
<protein>
    <recommendedName>
        <fullName evidence="7">Zn(2)-C6 fungal-type domain-containing protein</fullName>
    </recommendedName>
</protein>
<organism evidence="8 9">
    <name type="scientific">Exophiala viscosa</name>
    <dbReference type="NCBI Taxonomy" id="2486360"/>
    <lineage>
        <taxon>Eukaryota</taxon>
        <taxon>Fungi</taxon>
        <taxon>Dikarya</taxon>
        <taxon>Ascomycota</taxon>
        <taxon>Pezizomycotina</taxon>
        <taxon>Eurotiomycetes</taxon>
        <taxon>Chaetothyriomycetidae</taxon>
        <taxon>Chaetothyriales</taxon>
        <taxon>Herpotrichiellaceae</taxon>
        <taxon>Exophiala</taxon>
    </lineage>
</organism>
<dbReference type="Proteomes" id="UP001203852">
    <property type="component" value="Unassembled WGS sequence"/>
</dbReference>